<dbReference type="Proteomes" id="UP000663853">
    <property type="component" value="Unassembled WGS sequence"/>
</dbReference>
<dbReference type="EMBL" id="CAJMXA010004160">
    <property type="protein sequence ID" value="CAE6536117.1"/>
    <property type="molecule type" value="Genomic_DNA"/>
</dbReference>
<sequence>MANQLETQMQKIGDNREPINRLPPEILSRIFVLCKRTQNRERGHHDIFCLTILPSICQRWRMVALNTKSLWSLVTLSDGSPFHFSALCLDRSGTTTPLDIEISLSRRLWGRQFHPKPGKYMYLHAILDGLDFIVARGGSTSRWRSFWLHTPENIHSIDPQIAALDFIGKHPLPALERLELKYDSPYLTQAEERLRKISHNRPLFHAPPPSHLKVATLEWIPNPYLFASPDCPQLVGLTCLEIKFPAILPNLEHIHALLAANPRLRVLSIDTRLYIFPLPPNSEDRKELVHLPKINMPNLRALALLFSARTYTPWWEHSLLLMLDAPNVESLRFWLRRSVHRVPRCQAFVDYLVKGTNPSNPRSLFPSLTGLELFVENDTASPHDGGLNEELLVAYPTITTLILPWGTSHRGLGIQPWLVPCLNRLLISTRSAWELREIIVKRHGAGLGPQIVEVPMLRDELFGSEEQMYLEVLNGLDIDVRIGYSKHRVREVLGFDEP</sequence>
<protein>
    <recommendedName>
        <fullName evidence="3">F-box domain-containing protein</fullName>
    </recommendedName>
</protein>
<evidence type="ECO:0008006" key="3">
    <source>
        <dbReference type="Google" id="ProtNLM"/>
    </source>
</evidence>
<dbReference type="AlphaFoldDB" id="A0A8H3DNU6"/>
<name>A0A8H3DNU6_9AGAM</name>
<evidence type="ECO:0000313" key="1">
    <source>
        <dbReference type="EMBL" id="CAE6536117.1"/>
    </source>
</evidence>
<gene>
    <name evidence="1" type="ORF">RDB_LOCUS179629</name>
</gene>
<proteinExistence type="predicted"/>
<organism evidence="1 2">
    <name type="scientific">Rhizoctonia solani</name>
    <dbReference type="NCBI Taxonomy" id="456999"/>
    <lineage>
        <taxon>Eukaryota</taxon>
        <taxon>Fungi</taxon>
        <taxon>Dikarya</taxon>
        <taxon>Basidiomycota</taxon>
        <taxon>Agaricomycotina</taxon>
        <taxon>Agaricomycetes</taxon>
        <taxon>Cantharellales</taxon>
        <taxon>Ceratobasidiaceae</taxon>
        <taxon>Rhizoctonia</taxon>
    </lineage>
</organism>
<comment type="caution">
    <text evidence="1">The sequence shown here is derived from an EMBL/GenBank/DDBJ whole genome shotgun (WGS) entry which is preliminary data.</text>
</comment>
<dbReference type="Gene3D" id="1.20.1280.50">
    <property type="match status" value="1"/>
</dbReference>
<evidence type="ECO:0000313" key="2">
    <source>
        <dbReference type="Proteomes" id="UP000663853"/>
    </source>
</evidence>
<accession>A0A8H3DNU6</accession>
<reference evidence="1" key="1">
    <citation type="submission" date="2021-01" db="EMBL/GenBank/DDBJ databases">
        <authorList>
            <person name="Kaushik A."/>
        </authorList>
    </citation>
    <scope>NUCLEOTIDE SEQUENCE</scope>
    <source>
        <strain evidence="1">AG6-10EEA</strain>
    </source>
</reference>